<dbReference type="Proteomes" id="UP000278733">
    <property type="component" value="Chromosome"/>
</dbReference>
<protein>
    <submittedName>
        <fullName evidence="1">Membrane protein</fullName>
    </submittedName>
</protein>
<sequence length="229" mass="25783">MQQKGRKGVVTLTILIFLSGLLGVILLFDDSTLSFFRAQQMQRKNYVERTLALQRMTSLEKHKACSSLPLDNSDHVRQISINLEGAEDAIQYSLWCQRTAIFKKSPTKGDNQGLLTHFIYLENLDRFRPHFSTPPYPLATNNTPQLYWFPEKQTEWEVNGTVQGILVAEGNLTLRGNGRVSGAVITGGSLALEGVTVAYGKKIIEPLVQQYSEWQLAEKSWSDFKASSE</sequence>
<accession>A0A448MQQ7</accession>
<dbReference type="EMBL" id="LR134405">
    <property type="protein sequence ID" value="VEH67474.1"/>
    <property type="molecule type" value="Genomic_DNA"/>
</dbReference>
<dbReference type="Pfam" id="PF10833">
    <property type="entry name" value="DUF2572"/>
    <property type="match status" value="1"/>
</dbReference>
<dbReference type="GeneID" id="61267697"/>
<reference evidence="1 2" key="1">
    <citation type="submission" date="2018-12" db="EMBL/GenBank/DDBJ databases">
        <authorList>
            <consortium name="Pathogen Informatics"/>
        </authorList>
    </citation>
    <scope>NUCLEOTIDE SEQUENCE [LARGE SCALE GENOMIC DNA]</scope>
    <source>
        <strain evidence="1 2">NCTC8284</strain>
    </source>
</reference>
<dbReference type="AlphaFoldDB" id="A0A448MQQ7"/>
<dbReference type="STRING" id="758.GCA_000730685_00117"/>
<evidence type="ECO:0000313" key="2">
    <source>
        <dbReference type="Proteomes" id="UP000278733"/>
    </source>
</evidence>
<proteinExistence type="predicted"/>
<dbReference type="OrthoDB" id="5686653at2"/>
<evidence type="ECO:0000313" key="1">
    <source>
        <dbReference type="EMBL" id="VEH67474.1"/>
    </source>
</evidence>
<organism evidence="1 2">
    <name type="scientific">Rodentibacter pneumotropicus</name>
    <dbReference type="NCBI Taxonomy" id="758"/>
    <lineage>
        <taxon>Bacteria</taxon>
        <taxon>Pseudomonadati</taxon>
        <taxon>Pseudomonadota</taxon>
        <taxon>Gammaproteobacteria</taxon>
        <taxon>Pasteurellales</taxon>
        <taxon>Pasteurellaceae</taxon>
        <taxon>Rodentibacter</taxon>
    </lineage>
</organism>
<gene>
    <name evidence="1" type="ORF">NCTC8284_02671</name>
</gene>
<name>A0A448MQQ7_9PAST</name>
<dbReference type="KEGG" id="rpne:NCTC8284_02671"/>
<dbReference type="RefSeq" id="WP_018356579.1">
    <property type="nucleotide sequence ID" value="NZ_BBIX01000009.1"/>
</dbReference>
<dbReference type="InterPro" id="IPR022543">
    <property type="entry name" value="DUF2572"/>
</dbReference>